<dbReference type="Proteomes" id="UP000644699">
    <property type="component" value="Unassembled WGS sequence"/>
</dbReference>
<feature type="region of interest" description="Disordered" evidence="1">
    <location>
        <begin position="1"/>
        <end position="70"/>
    </location>
</feature>
<organism evidence="2 3">
    <name type="scientific">Aureimonas endophytica</name>
    <dbReference type="NCBI Taxonomy" id="2027858"/>
    <lineage>
        <taxon>Bacteria</taxon>
        <taxon>Pseudomonadati</taxon>
        <taxon>Pseudomonadota</taxon>
        <taxon>Alphaproteobacteria</taxon>
        <taxon>Hyphomicrobiales</taxon>
        <taxon>Aurantimonadaceae</taxon>
        <taxon>Aureimonas</taxon>
    </lineage>
</organism>
<sequence length="70" mass="7477">MSKLSNGTPIEPLYGKNAPAPEVRADPAPEGREDPQGSVMDDEENLDEAIEETFPASDPISPSRIDGPNN</sequence>
<protein>
    <submittedName>
        <fullName evidence="2">Uncharacterized protein</fullName>
    </submittedName>
</protein>
<evidence type="ECO:0000256" key="1">
    <source>
        <dbReference type="SAM" id="MobiDB-lite"/>
    </source>
</evidence>
<comment type="caution">
    <text evidence="2">The sequence shown here is derived from an EMBL/GenBank/DDBJ whole genome shotgun (WGS) entry which is preliminary data.</text>
</comment>
<name>A0A917E470_9HYPH</name>
<feature type="compositionally biased region" description="Acidic residues" evidence="1">
    <location>
        <begin position="40"/>
        <end position="51"/>
    </location>
</feature>
<reference evidence="2" key="2">
    <citation type="submission" date="2020-09" db="EMBL/GenBank/DDBJ databases">
        <authorList>
            <person name="Sun Q."/>
            <person name="Zhou Y."/>
        </authorList>
    </citation>
    <scope>NUCLEOTIDE SEQUENCE</scope>
    <source>
        <strain evidence="2">CGMCC 1.15367</strain>
    </source>
</reference>
<dbReference type="AlphaFoldDB" id="A0A917E470"/>
<evidence type="ECO:0000313" key="2">
    <source>
        <dbReference type="EMBL" id="GGD99476.1"/>
    </source>
</evidence>
<dbReference type="EMBL" id="BMIQ01000002">
    <property type="protein sequence ID" value="GGD99476.1"/>
    <property type="molecule type" value="Genomic_DNA"/>
</dbReference>
<evidence type="ECO:0000313" key="3">
    <source>
        <dbReference type="Proteomes" id="UP000644699"/>
    </source>
</evidence>
<keyword evidence="3" id="KW-1185">Reference proteome</keyword>
<feature type="compositionally biased region" description="Basic and acidic residues" evidence="1">
    <location>
        <begin position="23"/>
        <end position="35"/>
    </location>
</feature>
<dbReference type="RefSeq" id="WP_188907866.1">
    <property type="nucleotide sequence ID" value="NZ_BMIQ01000002.1"/>
</dbReference>
<accession>A0A917E470</accession>
<reference evidence="2" key="1">
    <citation type="journal article" date="2014" name="Int. J. Syst. Evol. Microbiol.">
        <title>Complete genome sequence of Corynebacterium casei LMG S-19264T (=DSM 44701T), isolated from a smear-ripened cheese.</title>
        <authorList>
            <consortium name="US DOE Joint Genome Institute (JGI-PGF)"/>
            <person name="Walter F."/>
            <person name="Albersmeier A."/>
            <person name="Kalinowski J."/>
            <person name="Ruckert C."/>
        </authorList>
    </citation>
    <scope>NUCLEOTIDE SEQUENCE</scope>
    <source>
        <strain evidence="2">CGMCC 1.15367</strain>
    </source>
</reference>
<gene>
    <name evidence="2" type="ORF">GCM10011390_17860</name>
</gene>
<proteinExistence type="predicted"/>